<dbReference type="Proteomes" id="UP000054359">
    <property type="component" value="Unassembled WGS sequence"/>
</dbReference>
<keyword evidence="3" id="KW-1185">Reference proteome</keyword>
<evidence type="ECO:0000313" key="3">
    <source>
        <dbReference type="Proteomes" id="UP000054359"/>
    </source>
</evidence>
<dbReference type="Gene3D" id="1.10.510.10">
    <property type="entry name" value="Transferase(Phosphotransferase) domain 1"/>
    <property type="match status" value="1"/>
</dbReference>
<name>A0A087SZB2_STEMI</name>
<evidence type="ECO:0000313" key="2">
    <source>
        <dbReference type="EMBL" id="KFM58201.1"/>
    </source>
</evidence>
<dbReference type="InterPro" id="IPR011009">
    <property type="entry name" value="Kinase-like_dom_sf"/>
</dbReference>
<proteinExistence type="predicted"/>
<reference evidence="2 3" key="1">
    <citation type="submission" date="2013-11" db="EMBL/GenBank/DDBJ databases">
        <title>Genome sequencing of Stegodyphus mimosarum.</title>
        <authorList>
            <person name="Bechsgaard J."/>
        </authorList>
    </citation>
    <scope>NUCLEOTIDE SEQUENCE [LARGE SCALE GENOMIC DNA]</scope>
</reference>
<evidence type="ECO:0000259" key="1">
    <source>
        <dbReference type="PROSITE" id="PS50011"/>
    </source>
</evidence>
<dbReference type="PANTHER" id="PTHR46538">
    <property type="entry name" value="PROTEIN KINASE DOMAIN-CONTAINING PROTEIN"/>
    <property type="match status" value="1"/>
</dbReference>
<dbReference type="EMBL" id="KK112649">
    <property type="protein sequence ID" value="KFM58201.1"/>
    <property type="molecule type" value="Genomic_DNA"/>
</dbReference>
<protein>
    <submittedName>
        <fullName evidence="2">Serine/threonine-protein kinase 10</fullName>
    </submittedName>
</protein>
<dbReference type="PANTHER" id="PTHR46538:SF3">
    <property type="entry name" value="PROTEIN KINASE DOMAIN-CONTAINING PROTEIN"/>
    <property type="match status" value="1"/>
</dbReference>
<dbReference type="AlphaFoldDB" id="A0A087SZB2"/>
<dbReference type="STRING" id="407821.A0A087SZB2"/>
<keyword evidence="2" id="KW-0808">Transferase</keyword>
<accession>A0A087SZB2</accession>
<dbReference type="PROSITE" id="PS50011">
    <property type="entry name" value="PROTEIN_KINASE_DOM"/>
    <property type="match status" value="1"/>
</dbReference>
<dbReference type="InterPro" id="IPR051585">
    <property type="entry name" value="STE20_Ser/Thr_Kinases"/>
</dbReference>
<dbReference type="GO" id="GO:0005524">
    <property type="term" value="F:ATP binding"/>
    <property type="evidence" value="ECO:0007669"/>
    <property type="project" value="InterPro"/>
</dbReference>
<gene>
    <name evidence="2" type="ORF">X975_06684</name>
</gene>
<feature type="non-terminal residue" evidence="2">
    <location>
        <position position="826"/>
    </location>
</feature>
<dbReference type="GO" id="GO:0004672">
    <property type="term" value="F:protein kinase activity"/>
    <property type="evidence" value="ECO:0007669"/>
    <property type="project" value="InterPro"/>
</dbReference>
<keyword evidence="2" id="KW-0418">Kinase</keyword>
<sequence>MCETFRDNLYDYKADIWSLGITLIEFAQMEPPNHELSPMRVLLKIQKSDPPTLDQPSKWSPEFSQFLTKCLVKDPCMRCSAADLLKHPFISNATDRRPLYELIVEYKAEVFEEVTEEIDDESESSVSTACRDSQLSMDSETGLDNMSNFSEPIDDPLLIIKKSADIKSEAFDQKTPTDENTIIADDLNKEKSVADASVSIDSSVDGSLSSSVTKIINSQSNFEIMELSNAPFDTHEITDNRSVPRECVSDGSNMCTGSAVKSIETSDIVNSHNLLNYNTEENGKVEVEKAEHNFEAEQDCKVLEDEVQAVDLIISTLEKPFISSQTSLDTIQEAGNQQNLISQSVDIDEFECKKETELCSILPVEKVDMMTEIDKKVQDTTSLVNEGKEYFLTAGAEPSCIQDVEKEQSATDISCTESKEATNVKQVHTDDCERGELSMTPMNTREISENVTENFEKSVILEQIFGQSMNVKKICDKSASTDEFSMKTTDTEEKVDDAKHHEITTQDQFYLSTETGASGAFKNVTCRELELTLKSDKLKMKSSSGDTSDRTFMEEETINVMTLNKNNDDVPKEKFELLQLLHHSDDKEECENSENNLDIKSLPSLPLNFELAEENSIILEDKVVPETVFIDKTNSSDGNGNLFYKQKESLEMQPTQLLCTELCISSNTTFEVPPKISELALESLTSIPIQPKNDVDKSSNNSCNSQLIDKDIVPEPKVCSHALGTSETNDIPETAAKNIEDCSNSQGAKSLSTAAEKETCVILRRKEKPAAVVKKASNVHNTMNRIKQKTLKKTRRFMIDGVVVITTTSKIIYGDEDKPMKEDHIL</sequence>
<dbReference type="InterPro" id="IPR000719">
    <property type="entry name" value="Prot_kinase_dom"/>
</dbReference>
<organism evidence="2 3">
    <name type="scientific">Stegodyphus mimosarum</name>
    <name type="common">African social velvet spider</name>
    <dbReference type="NCBI Taxonomy" id="407821"/>
    <lineage>
        <taxon>Eukaryota</taxon>
        <taxon>Metazoa</taxon>
        <taxon>Ecdysozoa</taxon>
        <taxon>Arthropoda</taxon>
        <taxon>Chelicerata</taxon>
        <taxon>Arachnida</taxon>
        <taxon>Araneae</taxon>
        <taxon>Araneomorphae</taxon>
        <taxon>Entelegynae</taxon>
        <taxon>Eresoidea</taxon>
        <taxon>Eresidae</taxon>
        <taxon>Stegodyphus</taxon>
    </lineage>
</organism>
<dbReference type="Pfam" id="PF00069">
    <property type="entry name" value="Pkinase"/>
    <property type="match status" value="1"/>
</dbReference>
<feature type="domain" description="Protein kinase" evidence="1">
    <location>
        <begin position="1"/>
        <end position="90"/>
    </location>
</feature>
<dbReference type="SUPFAM" id="SSF56112">
    <property type="entry name" value="Protein kinase-like (PK-like)"/>
    <property type="match status" value="1"/>
</dbReference>